<reference evidence="2" key="1">
    <citation type="submission" date="2023-05" db="EMBL/GenBank/DDBJ databases">
        <title>Nepenthes gracilis genome sequencing.</title>
        <authorList>
            <person name="Fukushima K."/>
        </authorList>
    </citation>
    <scope>NUCLEOTIDE SEQUENCE</scope>
    <source>
        <strain evidence="2">SING2019-196</strain>
    </source>
</reference>
<sequence length="221" mass="24586">MPSGHKIYKPILASADHTQHLDSKINGEHKRAASHQFNSNQIRSLSGDHNTGPRPFGHHLATARRTPGQLIRNSAFQPSASHLCHLVPVRNYLGSCYGYRLISSLRNFNQHRSQSRETPQRPSTRPNYGDSYGRETNNSSPGPYDPIPAIGSKASLHHHISIHTGRRQGQQHDILCKPREAPDKARDQKTEKIARHWPNGGQCLGRSDIEAAFHITGASKA</sequence>
<evidence type="ECO:0000313" key="3">
    <source>
        <dbReference type="Proteomes" id="UP001279734"/>
    </source>
</evidence>
<feature type="region of interest" description="Disordered" evidence="1">
    <location>
        <begin position="110"/>
        <end position="145"/>
    </location>
</feature>
<keyword evidence="3" id="KW-1185">Reference proteome</keyword>
<evidence type="ECO:0000256" key="1">
    <source>
        <dbReference type="SAM" id="MobiDB-lite"/>
    </source>
</evidence>
<name>A0AAD3TLG1_NEPGR</name>
<organism evidence="2 3">
    <name type="scientific">Nepenthes gracilis</name>
    <name type="common">Slender pitcher plant</name>
    <dbReference type="NCBI Taxonomy" id="150966"/>
    <lineage>
        <taxon>Eukaryota</taxon>
        <taxon>Viridiplantae</taxon>
        <taxon>Streptophyta</taxon>
        <taxon>Embryophyta</taxon>
        <taxon>Tracheophyta</taxon>
        <taxon>Spermatophyta</taxon>
        <taxon>Magnoliopsida</taxon>
        <taxon>eudicotyledons</taxon>
        <taxon>Gunneridae</taxon>
        <taxon>Pentapetalae</taxon>
        <taxon>Caryophyllales</taxon>
        <taxon>Nepenthaceae</taxon>
        <taxon>Nepenthes</taxon>
    </lineage>
</organism>
<dbReference type="Proteomes" id="UP001279734">
    <property type="component" value="Unassembled WGS sequence"/>
</dbReference>
<dbReference type="AlphaFoldDB" id="A0AAD3TLG1"/>
<dbReference type="EMBL" id="BSYO01000161">
    <property type="protein sequence ID" value="GMH32165.1"/>
    <property type="molecule type" value="Genomic_DNA"/>
</dbReference>
<accession>A0AAD3TLG1</accession>
<comment type="caution">
    <text evidence="2">The sequence shown here is derived from an EMBL/GenBank/DDBJ whole genome shotgun (WGS) entry which is preliminary data.</text>
</comment>
<evidence type="ECO:0000313" key="2">
    <source>
        <dbReference type="EMBL" id="GMH32165.1"/>
    </source>
</evidence>
<protein>
    <submittedName>
        <fullName evidence="2">Uncharacterized protein</fullName>
    </submittedName>
</protein>
<gene>
    <name evidence="2" type="ORF">Nepgr_034009</name>
</gene>
<proteinExistence type="predicted"/>